<reference evidence="4 5" key="1">
    <citation type="submission" date="2023-05" db="EMBL/GenBank/DDBJ databases">
        <title>Streptantibioticus silvisoli sp. nov., acidotolerant actinomycetes 1 from pine litter.</title>
        <authorList>
            <person name="Swiecimska M."/>
            <person name="Golinska P."/>
            <person name="Sangal V."/>
            <person name="Wachnowicz B."/>
            <person name="Goodfellow M."/>
        </authorList>
    </citation>
    <scope>NUCLEOTIDE SEQUENCE [LARGE SCALE GENOMIC DNA]</scope>
    <source>
        <strain evidence="4 5">DSM 42109</strain>
    </source>
</reference>
<dbReference type="Gene3D" id="3.40.50.720">
    <property type="entry name" value="NAD(P)-binding Rossmann-like Domain"/>
    <property type="match status" value="1"/>
</dbReference>
<dbReference type="Gene3D" id="3.90.25.10">
    <property type="entry name" value="UDP-galactose 4-epimerase, domain 1"/>
    <property type="match status" value="1"/>
</dbReference>
<dbReference type="PANTHER" id="PTHR10491">
    <property type="entry name" value="DTDP-4-DEHYDRORHAMNOSE REDUCTASE"/>
    <property type="match status" value="1"/>
</dbReference>
<gene>
    <name evidence="4" type="primary">rfbD</name>
    <name evidence="4" type="ORF">NMN56_012445</name>
</gene>
<dbReference type="EMBL" id="JANCPR020000010">
    <property type="protein sequence ID" value="MDJ1132748.1"/>
    <property type="molecule type" value="Genomic_DNA"/>
</dbReference>
<dbReference type="InterPro" id="IPR036291">
    <property type="entry name" value="NAD(P)-bd_dom_sf"/>
</dbReference>
<evidence type="ECO:0000313" key="4">
    <source>
        <dbReference type="EMBL" id="MDJ1132748.1"/>
    </source>
</evidence>
<dbReference type="InterPro" id="IPR029903">
    <property type="entry name" value="RmlD-like-bd"/>
</dbReference>
<protein>
    <recommendedName>
        <fullName evidence="2">dTDP-4-dehydrorhamnose reductase</fullName>
        <ecNumber evidence="2">1.1.1.133</ecNumber>
    </recommendedName>
</protein>
<evidence type="ECO:0000256" key="2">
    <source>
        <dbReference type="RuleBase" id="RU364082"/>
    </source>
</evidence>
<dbReference type="Proteomes" id="UP001214441">
    <property type="component" value="Unassembled WGS sequence"/>
</dbReference>
<dbReference type="InterPro" id="IPR005913">
    <property type="entry name" value="dTDP_dehydrorham_reduct"/>
</dbReference>
<dbReference type="SUPFAM" id="SSF51735">
    <property type="entry name" value="NAD(P)-binding Rossmann-fold domains"/>
    <property type="match status" value="1"/>
</dbReference>
<dbReference type="GO" id="GO:0008831">
    <property type="term" value="F:dTDP-4-dehydrorhamnose reductase activity"/>
    <property type="evidence" value="ECO:0007669"/>
    <property type="project" value="UniProtKB-EC"/>
</dbReference>
<keyword evidence="5" id="KW-1185">Reference proteome</keyword>
<accession>A0ABT6ZWF6</accession>
<keyword evidence="2" id="KW-0521">NADP</keyword>
<keyword evidence="2 4" id="KW-0560">Oxidoreductase</keyword>
<dbReference type="CDD" id="cd05254">
    <property type="entry name" value="dTDP_HR_like_SDR_e"/>
    <property type="match status" value="1"/>
</dbReference>
<comment type="similarity">
    <text evidence="1 2">Belongs to the dTDP-4-dehydrorhamnose reductase family.</text>
</comment>
<sequence>MGAPTRLYLTGGDGMLGTALTGALATDPVAGDWELRAVSARDFDIADAAAVSASIESFRPDVVVHTAAHAVVDDCERDPALALRVNVAGVRNVADACRRTGSRLVYISSDYVFDGADPPEGGYRETDIPSPLSVYGLTKLAGERICALLGDQALSVRTSWLFGGADARVDVVLAALQQGAAGEPAALIADQYSLPTYTADLARALTFLLTRPEQVSGTVHVANAGTASWYDVGLALCEERPGMPEPKPLAMVECGFAGGRPRDSSLATGRMAALGLTLPHWRDALKRFCALH</sequence>
<dbReference type="RefSeq" id="WP_274040102.1">
    <property type="nucleotide sequence ID" value="NZ_JANCPR020000010.1"/>
</dbReference>
<evidence type="ECO:0000256" key="1">
    <source>
        <dbReference type="ARBA" id="ARBA00010944"/>
    </source>
</evidence>
<name>A0ABT6ZWF6_9ACTN</name>
<feature type="domain" description="RmlD-like substrate binding" evidence="3">
    <location>
        <begin position="6"/>
        <end position="289"/>
    </location>
</feature>
<dbReference type="Pfam" id="PF04321">
    <property type="entry name" value="RmlD_sub_bind"/>
    <property type="match status" value="1"/>
</dbReference>
<evidence type="ECO:0000313" key="5">
    <source>
        <dbReference type="Proteomes" id="UP001214441"/>
    </source>
</evidence>
<dbReference type="NCBIfam" id="TIGR01214">
    <property type="entry name" value="rmlD"/>
    <property type="match status" value="1"/>
</dbReference>
<comment type="function">
    <text evidence="2">Catalyzes the reduction of dTDP-6-deoxy-L-lyxo-4-hexulose to yield dTDP-L-rhamnose.</text>
</comment>
<comment type="caution">
    <text evidence="4">The sequence shown here is derived from an EMBL/GenBank/DDBJ whole genome shotgun (WGS) entry which is preliminary data.</text>
</comment>
<dbReference type="EC" id="1.1.1.133" evidence="2"/>
<proteinExistence type="inferred from homology"/>
<comment type="pathway">
    <text evidence="2">Carbohydrate biosynthesis; dTDP-L-rhamnose biosynthesis.</text>
</comment>
<dbReference type="PANTHER" id="PTHR10491:SF4">
    <property type="entry name" value="METHIONINE ADENOSYLTRANSFERASE 2 SUBUNIT BETA"/>
    <property type="match status" value="1"/>
</dbReference>
<evidence type="ECO:0000259" key="3">
    <source>
        <dbReference type="Pfam" id="PF04321"/>
    </source>
</evidence>
<organism evidence="4 5">
    <name type="scientific">Streptomyces iconiensis</name>
    <dbReference type="NCBI Taxonomy" id="1384038"/>
    <lineage>
        <taxon>Bacteria</taxon>
        <taxon>Bacillati</taxon>
        <taxon>Actinomycetota</taxon>
        <taxon>Actinomycetes</taxon>
        <taxon>Kitasatosporales</taxon>
        <taxon>Streptomycetaceae</taxon>
        <taxon>Streptomyces</taxon>
    </lineage>
</organism>